<keyword evidence="4" id="KW-1185">Reference proteome</keyword>
<dbReference type="KEGG" id="aace:A0U92_04425"/>
<evidence type="ECO:0000259" key="1">
    <source>
        <dbReference type="Pfam" id="PF00534"/>
    </source>
</evidence>
<dbReference type="InterPro" id="IPR028098">
    <property type="entry name" value="Glyco_trans_4-like_N"/>
</dbReference>
<dbReference type="OrthoDB" id="9781738at2"/>
<dbReference type="RefSeq" id="WP_077812180.1">
    <property type="nucleotide sequence ID" value="NZ_CP014692.1"/>
</dbReference>
<dbReference type="PANTHER" id="PTHR12526">
    <property type="entry name" value="GLYCOSYLTRANSFERASE"/>
    <property type="match status" value="1"/>
</dbReference>
<protein>
    <recommendedName>
        <fullName evidence="5">Glycosyl transferase</fullName>
    </recommendedName>
</protein>
<proteinExistence type="predicted"/>
<dbReference type="Pfam" id="PF13439">
    <property type="entry name" value="Glyco_transf_4"/>
    <property type="match status" value="1"/>
</dbReference>
<dbReference type="PANTHER" id="PTHR12526:SF630">
    <property type="entry name" value="GLYCOSYLTRANSFERASE"/>
    <property type="match status" value="1"/>
</dbReference>
<accession>A0A1U9KEH7</accession>
<dbReference type="CDD" id="cd03820">
    <property type="entry name" value="GT4_AmsD-like"/>
    <property type="match status" value="1"/>
</dbReference>
<sequence>MIVKKRKVGFLIQDMANLGGTERSASIIMNGLAESNDVYLIEAYSRGKSAFSLNDSIKSFSLFKSRKSLISAYILYVHKLYNLIKFMKLDVLVIVESTHALYGILATKMAGIRCIVWEHFNFNVDLGKKKRRVARYIAAKYADDIVVLTSRDREIWKEKTDAGDRITVIPNAIPDLNNIQYNKDARTVVAIGRLTFQKGFDHLLLIWDILKKDNPSNDWTLKIVGDGPEAVNLKCNSLKIPDVQFLPSQENVASIYKDAGIVVLTSRYEGLPMVLLEAASVGIPIVAYDCETGPGEIVEDNKTGYLIKPFDINGFASKLLTLMSDNNLREFFSHNAKESALKFSQTPIINQWQKILETPHSVSSFKQDDD</sequence>
<name>A0A1U9KEH7_ACEAC</name>
<evidence type="ECO:0000313" key="4">
    <source>
        <dbReference type="Proteomes" id="UP000188937"/>
    </source>
</evidence>
<organism evidence="3 4">
    <name type="scientific">Acetobacter aceti</name>
    <dbReference type="NCBI Taxonomy" id="435"/>
    <lineage>
        <taxon>Bacteria</taxon>
        <taxon>Pseudomonadati</taxon>
        <taxon>Pseudomonadota</taxon>
        <taxon>Alphaproteobacteria</taxon>
        <taxon>Acetobacterales</taxon>
        <taxon>Acetobacteraceae</taxon>
        <taxon>Acetobacter</taxon>
        <taxon>Acetobacter subgen. Acetobacter</taxon>
    </lineage>
</organism>
<reference evidence="3 4" key="1">
    <citation type="submission" date="2016-03" db="EMBL/GenBank/DDBJ databases">
        <title>Acetic acid bacteria sequencing.</title>
        <authorList>
            <person name="Brandt J."/>
            <person name="Jakob F."/>
            <person name="Vogel R.F."/>
        </authorList>
    </citation>
    <scope>NUCLEOTIDE SEQUENCE [LARGE SCALE GENOMIC DNA]</scope>
    <source>
        <strain evidence="3 4">TMW2.1153</strain>
    </source>
</reference>
<gene>
    <name evidence="3" type="ORF">A0U92_04425</name>
</gene>
<dbReference type="InterPro" id="IPR001296">
    <property type="entry name" value="Glyco_trans_1"/>
</dbReference>
<dbReference type="Pfam" id="PF00534">
    <property type="entry name" value="Glycos_transf_1"/>
    <property type="match status" value="1"/>
</dbReference>
<dbReference type="STRING" id="435.A0U92_04425"/>
<dbReference type="SUPFAM" id="SSF53756">
    <property type="entry name" value="UDP-Glycosyltransferase/glycogen phosphorylase"/>
    <property type="match status" value="1"/>
</dbReference>
<evidence type="ECO:0000259" key="2">
    <source>
        <dbReference type="Pfam" id="PF13439"/>
    </source>
</evidence>
<dbReference type="Gene3D" id="3.40.50.2000">
    <property type="entry name" value="Glycogen Phosphorylase B"/>
    <property type="match status" value="2"/>
</dbReference>
<feature type="domain" description="Glycosyltransferase subfamily 4-like N-terminal" evidence="2">
    <location>
        <begin position="19"/>
        <end position="173"/>
    </location>
</feature>
<evidence type="ECO:0000313" key="3">
    <source>
        <dbReference type="EMBL" id="AQS84137.1"/>
    </source>
</evidence>
<dbReference type="Proteomes" id="UP000188937">
    <property type="component" value="Chromosome"/>
</dbReference>
<dbReference type="EMBL" id="CP014692">
    <property type="protein sequence ID" value="AQS84137.1"/>
    <property type="molecule type" value="Genomic_DNA"/>
</dbReference>
<feature type="domain" description="Glycosyl transferase family 1" evidence="1">
    <location>
        <begin position="181"/>
        <end position="338"/>
    </location>
</feature>
<dbReference type="GO" id="GO:0016757">
    <property type="term" value="F:glycosyltransferase activity"/>
    <property type="evidence" value="ECO:0007669"/>
    <property type="project" value="InterPro"/>
</dbReference>
<dbReference type="AlphaFoldDB" id="A0A1U9KEH7"/>
<evidence type="ECO:0008006" key="5">
    <source>
        <dbReference type="Google" id="ProtNLM"/>
    </source>
</evidence>